<dbReference type="Proteomes" id="UP000586947">
    <property type="component" value="Unassembled WGS sequence"/>
</dbReference>
<gene>
    <name evidence="1" type="ORF">HNR20_001447</name>
</gene>
<accession>A0A840VJ85</accession>
<name>A0A840VJ85_9ACTN</name>
<sequence>MTWTTSPTCLLAGHDTTGWAWLDDLPTGRVVRVVSGPCAGTYQVVGHRWQPRKGGTMPRWMSRYDLVLQTCTGRSGTGFSTARRLAR</sequence>
<evidence type="ECO:0000313" key="1">
    <source>
        <dbReference type="EMBL" id="MBB5476942.1"/>
    </source>
</evidence>
<protein>
    <submittedName>
        <fullName evidence="1">Uncharacterized protein</fullName>
    </submittedName>
</protein>
<comment type="caution">
    <text evidence="1">The sequence shown here is derived from an EMBL/GenBank/DDBJ whole genome shotgun (WGS) entry which is preliminary data.</text>
</comment>
<organism evidence="1 2">
    <name type="scientific">Micromonospora parathelypteridis</name>
    <dbReference type="NCBI Taxonomy" id="1839617"/>
    <lineage>
        <taxon>Bacteria</taxon>
        <taxon>Bacillati</taxon>
        <taxon>Actinomycetota</taxon>
        <taxon>Actinomycetes</taxon>
        <taxon>Micromonosporales</taxon>
        <taxon>Micromonosporaceae</taxon>
        <taxon>Micromonospora</taxon>
    </lineage>
</organism>
<dbReference type="RefSeq" id="WP_184177634.1">
    <property type="nucleotide sequence ID" value="NZ_JACHDP010000001.1"/>
</dbReference>
<evidence type="ECO:0000313" key="2">
    <source>
        <dbReference type="Proteomes" id="UP000586947"/>
    </source>
</evidence>
<reference evidence="1 2" key="1">
    <citation type="submission" date="2020-08" db="EMBL/GenBank/DDBJ databases">
        <title>Sequencing the genomes of 1000 actinobacteria strains.</title>
        <authorList>
            <person name="Klenk H.-P."/>
        </authorList>
    </citation>
    <scope>NUCLEOTIDE SEQUENCE [LARGE SCALE GENOMIC DNA]</scope>
    <source>
        <strain evidence="1 2">DSM 103125</strain>
    </source>
</reference>
<proteinExistence type="predicted"/>
<dbReference type="EMBL" id="JACHDP010000001">
    <property type="protein sequence ID" value="MBB5476942.1"/>
    <property type="molecule type" value="Genomic_DNA"/>
</dbReference>
<keyword evidence="2" id="KW-1185">Reference proteome</keyword>
<dbReference type="AlphaFoldDB" id="A0A840VJ85"/>